<dbReference type="GO" id="GO:0005576">
    <property type="term" value="C:extracellular region"/>
    <property type="evidence" value="ECO:0007669"/>
    <property type="project" value="UniProtKB-SubCell"/>
</dbReference>
<dbReference type="OrthoDB" id="8818336at2759"/>
<evidence type="ECO:0000256" key="6">
    <source>
        <dbReference type="ARBA" id="ARBA00022729"/>
    </source>
</evidence>
<evidence type="ECO:0000256" key="9">
    <source>
        <dbReference type="ARBA" id="ARBA00023246"/>
    </source>
</evidence>
<evidence type="ECO:0000256" key="3">
    <source>
        <dbReference type="ARBA" id="ARBA00022473"/>
    </source>
</evidence>
<evidence type="ECO:0000259" key="13">
    <source>
        <dbReference type="Pfam" id="PF05196"/>
    </source>
</evidence>
<evidence type="ECO:0000256" key="1">
    <source>
        <dbReference type="ARBA" id="ARBA00004613"/>
    </source>
</evidence>
<evidence type="ECO:0000256" key="2">
    <source>
        <dbReference type="ARBA" id="ARBA00005403"/>
    </source>
</evidence>
<evidence type="ECO:0000313" key="15">
    <source>
        <dbReference type="Proteomes" id="UP000265120"/>
    </source>
</evidence>
<dbReference type="STRING" id="244447.ENSCSEP00000007951"/>
<keyword evidence="4 10" id="KW-0964">Secreted</keyword>
<dbReference type="RefSeq" id="XP_008323042.1">
    <property type="nucleotide sequence ID" value="XM_008324820.2"/>
</dbReference>
<dbReference type="GO" id="GO:0008083">
    <property type="term" value="F:growth factor activity"/>
    <property type="evidence" value="ECO:0007669"/>
    <property type="project" value="UniProtKB-UniRule"/>
</dbReference>
<dbReference type="GO" id="GO:0051781">
    <property type="term" value="P:positive regulation of cell division"/>
    <property type="evidence" value="ECO:0007669"/>
    <property type="project" value="UniProtKB-UniRule"/>
</dbReference>
<keyword evidence="9 10" id="KW-0497">Mitogen</keyword>
<evidence type="ECO:0000256" key="4">
    <source>
        <dbReference type="ARBA" id="ARBA00022525"/>
    </source>
</evidence>
<keyword evidence="3" id="KW-0217">Developmental protein</keyword>
<dbReference type="GeneTree" id="ENSGT00390000007640"/>
<dbReference type="Pfam" id="PF05196">
    <property type="entry name" value="PTN_MK_N"/>
    <property type="match status" value="1"/>
</dbReference>
<dbReference type="OMA" id="SEEWACT"/>
<reference evidence="14" key="2">
    <citation type="submission" date="2025-08" db="UniProtKB">
        <authorList>
            <consortium name="Ensembl"/>
        </authorList>
    </citation>
    <scope>IDENTIFICATION</scope>
</reference>
<comment type="similarity">
    <text evidence="2 10">Belongs to the pleiotrophin family.</text>
</comment>
<feature type="region of interest" description="Disordered" evidence="11">
    <location>
        <begin position="129"/>
        <end position="157"/>
    </location>
</feature>
<dbReference type="Gene3D" id="2.20.60.10">
    <property type="entry name" value="Pleiotrophin/Midkine, N-terminal domain"/>
    <property type="match status" value="1"/>
</dbReference>
<proteinExistence type="inferred from homology"/>
<evidence type="ECO:0000313" key="14">
    <source>
        <dbReference type="Ensembl" id="ENSCSEP00000007951.1"/>
    </source>
</evidence>
<accession>A0A3P8V493</accession>
<dbReference type="SMART" id="SM00193">
    <property type="entry name" value="PTN"/>
    <property type="match status" value="1"/>
</dbReference>
<dbReference type="PANTHER" id="PTHR13850">
    <property type="entry name" value="PLEIOTROPHIN FAMILY MEMBER"/>
    <property type="match status" value="1"/>
</dbReference>
<dbReference type="KEGG" id="csem:103389422"/>
<name>A0A3P8V493_CYNSE</name>
<dbReference type="PANTHER" id="PTHR13850:SF2">
    <property type="entry name" value="MIDKINE"/>
    <property type="match status" value="1"/>
</dbReference>
<dbReference type="Gene3D" id="2.30.90.10">
    <property type="entry name" value="Heparin-binding Growth Factor, Midkine, Chain A- C-terminal Domain"/>
    <property type="match status" value="1"/>
</dbReference>
<dbReference type="SUPFAM" id="SSF57288">
    <property type="entry name" value="Midkine"/>
    <property type="match status" value="2"/>
</dbReference>
<comment type="subcellular location">
    <subcellularLocation>
        <location evidence="1 10">Secreted</location>
    </subcellularLocation>
</comment>
<evidence type="ECO:0000259" key="12">
    <source>
        <dbReference type="Pfam" id="PF01091"/>
    </source>
</evidence>
<dbReference type="Pfam" id="PF01091">
    <property type="entry name" value="PTN_MK_C"/>
    <property type="match status" value="1"/>
</dbReference>
<sequence>MRAALLLLFFCVIAITTVAGGKNKERNKPSGPGAKCKWSYSSCVASNGDCGAGFRDGTCDTQTKKMKCRVPCNWKKQFGADCKYRYGSWGECDLDSGSRSTTATLKKAMFNVECQQTLTVTKPCSGEKIQKQEKKEKRRKIKEEKRASKIKAKIEAQ</sequence>
<dbReference type="InterPro" id="IPR037122">
    <property type="entry name" value="PTN/MK_N_dom_sf"/>
</dbReference>
<evidence type="ECO:0000256" key="5">
    <source>
        <dbReference type="ARBA" id="ARBA00022674"/>
    </source>
</evidence>
<dbReference type="InterPro" id="IPR000762">
    <property type="entry name" value="Midkine_heparin-bd_GF"/>
</dbReference>
<dbReference type="InParanoid" id="A0A3P8V493"/>
<protein>
    <recommendedName>
        <fullName evidence="10">Midkine</fullName>
        <shortName evidence="10">MK</shortName>
    </recommendedName>
</protein>
<dbReference type="Ensembl" id="ENSCSET00000008037.1">
    <property type="protein sequence ID" value="ENSCSEP00000007951.1"/>
    <property type="gene ID" value="ENSCSEG00000005113.1"/>
</dbReference>
<keyword evidence="5 10" id="KW-0358">Heparin-binding</keyword>
<comment type="function">
    <text evidence="10">Secreted protein that functions as cytokine and growth factor and mediates its signal through cell-surface proteoglycan and non-proteoglycan receptors. Regulates many processes like inflammatory response, cell proliferation, cell adhesion, cell growth, cell survival, tissue regeneration, cell differentiation and cell migration.</text>
</comment>
<feature type="domain" description="Pleiotrophin/Midkine C-terminal" evidence="12">
    <location>
        <begin position="79"/>
        <end position="139"/>
    </location>
</feature>
<feature type="chain" id="PRO_5018070618" description="Midkine" evidence="10">
    <location>
        <begin position="21"/>
        <end position="157"/>
    </location>
</feature>
<dbReference type="InterPro" id="IPR020090">
    <property type="entry name" value="PTN/MK_C_dom"/>
</dbReference>
<keyword evidence="8 10" id="KW-1015">Disulfide bond</keyword>
<evidence type="ECO:0000256" key="8">
    <source>
        <dbReference type="ARBA" id="ARBA00023157"/>
    </source>
</evidence>
<evidence type="ECO:0000256" key="11">
    <source>
        <dbReference type="SAM" id="MobiDB-lite"/>
    </source>
</evidence>
<dbReference type="InterPro" id="IPR020091">
    <property type="entry name" value="PTN/MK_diS_sf"/>
</dbReference>
<feature type="domain" description="Pleiotrophin/Midkine N-terminal" evidence="13">
    <location>
        <begin position="24"/>
        <end position="78"/>
    </location>
</feature>
<evidence type="ECO:0000256" key="10">
    <source>
        <dbReference type="RuleBase" id="RU369117"/>
    </source>
</evidence>
<dbReference type="GeneID" id="103389422"/>
<dbReference type="FunFam" id="2.30.90.10:FF:000001">
    <property type="entry name" value="Pleiotrophin"/>
    <property type="match status" value="1"/>
</dbReference>
<dbReference type="InterPro" id="IPR020089">
    <property type="entry name" value="PTN/MK_N_dom"/>
</dbReference>
<keyword evidence="15" id="KW-1185">Reference proteome</keyword>
<dbReference type="PRINTS" id="PR00269">
    <property type="entry name" value="PTNMIDKINE"/>
</dbReference>
<dbReference type="AlphaFoldDB" id="A0A3P8V493"/>
<dbReference type="Proteomes" id="UP000265120">
    <property type="component" value="Chromosome 14"/>
</dbReference>
<organism evidence="14 15">
    <name type="scientific">Cynoglossus semilaevis</name>
    <name type="common">Tongue sole</name>
    <dbReference type="NCBI Taxonomy" id="244447"/>
    <lineage>
        <taxon>Eukaryota</taxon>
        <taxon>Metazoa</taxon>
        <taxon>Chordata</taxon>
        <taxon>Craniata</taxon>
        <taxon>Vertebrata</taxon>
        <taxon>Euteleostomi</taxon>
        <taxon>Actinopterygii</taxon>
        <taxon>Neopterygii</taxon>
        <taxon>Teleostei</taxon>
        <taxon>Neoteleostei</taxon>
        <taxon>Acanthomorphata</taxon>
        <taxon>Carangaria</taxon>
        <taxon>Pleuronectiformes</taxon>
        <taxon>Pleuronectoidei</taxon>
        <taxon>Cynoglossidae</taxon>
        <taxon>Cynoglossinae</taxon>
        <taxon>Cynoglossus</taxon>
    </lineage>
</organism>
<keyword evidence="6 10" id="KW-0732">Signal</keyword>
<dbReference type="GO" id="GO:0008201">
    <property type="term" value="F:heparin binding"/>
    <property type="evidence" value="ECO:0007669"/>
    <property type="project" value="UniProtKB-UniRule"/>
</dbReference>
<keyword evidence="7 10" id="KW-0339">Growth factor</keyword>
<evidence type="ECO:0000256" key="7">
    <source>
        <dbReference type="ARBA" id="ARBA00023030"/>
    </source>
</evidence>
<feature type="signal peptide" evidence="10">
    <location>
        <begin position="1"/>
        <end position="20"/>
    </location>
</feature>
<reference evidence="14" key="3">
    <citation type="submission" date="2025-09" db="UniProtKB">
        <authorList>
            <consortium name="Ensembl"/>
        </authorList>
    </citation>
    <scope>IDENTIFICATION</scope>
</reference>
<reference evidence="14 15" key="1">
    <citation type="journal article" date="2014" name="Nat. Genet.">
        <title>Whole-genome sequence of a flatfish provides insights into ZW sex chromosome evolution and adaptation to a benthic lifestyle.</title>
        <authorList>
            <person name="Chen S."/>
            <person name="Zhang G."/>
            <person name="Shao C."/>
            <person name="Huang Q."/>
            <person name="Liu G."/>
            <person name="Zhang P."/>
            <person name="Song W."/>
            <person name="An N."/>
            <person name="Chalopin D."/>
            <person name="Volff J.N."/>
            <person name="Hong Y."/>
            <person name="Li Q."/>
            <person name="Sha Z."/>
            <person name="Zhou H."/>
            <person name="Xie M."/>
            <person name="Yu Q."/>
            <person name="Liu Y."/>
            <person name="Xiang H."/>
            <person name="Wang N."/>
            <person name="Wu K."/>
            <person name="Yang C."/>
            <person name="Zhou Q."/>
            <person name="Liao X."/>
            <person name="Yang L."/>
            <person name="Hu Q."/>
            <person name="Zhang J."/>
            <person name="Meng L."/>
            <person name="Jin L."/>
            <person name="Tian Y."/>
            <person name="Lian J."/>
            <person name="Yang J."/>
            <person name="Miao G."/>
            <person name="Liu S."/>
            <person name="Liang Z."/>
            <person name="Yan F."/>
            <person name="Li Y."/>
            <person name="Sun B."/>
            <person name="Zhang H."/>
            <person name="Zhang J."/>
            <person name="Zhu Y."/>
            <person name="Du M."/>
            <person name="Zhao Y."/>
            <person name="Schartl M."/>
            <person name="Tang Q."/>
            <person name="Wang J."/>
        </authorList>
    </citation>
    <scope>NUCLEOTIDE SEQUENCE</scope>
</reference>
<dbReference type="InterPro" id="IPR038130">
    <property type="entry name" value="PTN/MK_C_dom_sf"/>
</dbReference>